<dbReference type="AlphaFoldDB" id="A0A4C1XXX0"/>
<reference evidence="1 2" key="1">
    <citation type="journal article" date="2019" name="Commun. Biol.">
        <title>The bagworm genome reveals a unique fibroin gene that provides high tensile strength.</title>
        <authorList>
            <person name="Kono N."/>
            <person name="Nakamura H."/>
            <person name="Ohtoshi R."/>
            <person name="Tomita M."/>
            <person name="Numata K."/>
            <person name="Arakawa K."/>
        </authorList>
    </citation>
    <scope>NUCLEOTIDE SEQUENCE [LARGE SCALE GENOMIC DNA]</scope>
</reference>
<organism evidence="1 2">
    <name type="scientific">Eumeta variegata</name>
    <name type="common">Bagworm moth</name>
    <name type="synonym">Eumeta japonica</name>
    <dbReference type="NCBI Taxonomy" id="151549"/>
    <lineage>
        <taxon>Eukaryota</taxon>
        <taxon>Metazoa</taxon>
        <taxon>Ecdysozoa</taxon>
        <taxon>Arthropoda</taxon>
        <taxon>Hexapoda</taxon>
        <taxon>Insecta</taxon>
        <taxon>Pterygota</taxon>
        <taxon>Neoptera</taxon>
        <taxon>Endopterygota</taxon>
        <taxon>Lepidoptera</taxon>
        <taxon>Glossata</taxon>
        <taxon>Ditrysia</taxon>
        <taxon>Tineoidea</taxon>
        <taxon>Psychidae</taxon>
        <taxon>Oiketicinae</taxon>
        <taxon>Eumeta</taxon>
    </lineage>
</organism>
<protein>
    <submittedName>
        <fullName evidence="1">Uncharacterized protein</fullName>
    </submittedName>
</protein>
<comment type="caution">
    <text evidence="1">The sequence shown here is derived from an EMBL/GenBank/DDBJ whole genome shotgun (WGS) entry which is preliminary data.</text>
</comment>
<accession>A0A4C1XXX0</accession>
<sequence length="116" mass="13214">MCTRCRARRRSAAEAVVLAVPPHLWLYGSHLKDVKKPLDRVRSFRFDIQQYSLHAIPTSAIPRRTSHNLLLRPSAAGLELALARRRSETASGRCSYDDVSSTPAYHCILRCEERRV</sequence>
<name>A0A4C1XXX0_EUMVA</name>
<dbReference type="EMBL" id="BGZK01001011">
    <property type="protein sequence ID" value="GBP68448.1"/>
    <property type="molecule type" value="Genomic_DNA"/>
</dbReference>
<keyword evidence="2" id="KW-1185">Reference proteome</keyword>
<dbReference type="Proteomes" id="UP000299102">
    <property type="component" value="Unassembled WGS sequence"/>
</dbReference>
<evidence type="ECO:0000313" key="1">
    <source>
        <dbReference type="EMBL" id="GBP68448.1"/>
    </source>
</evidence>
<proteinExistence type="predicted"/>
<evidence type="ECO:0000313" key="2">
    <source>
        <dbReference type="Proteomes" id="UP000299102"/>
    </source>
</evidence>
<gene>
    <name evidence="1" type="ORF">EVAR_56710_1</name>
</gene>